<dbReference type="PATRIC" id="fig|1605367.3.peg.2068"/>
<organism evidence="1 2">
    <name type="scientific">Jiulongibacter sediminis</name>
    <dbReference type="NCBI Taxonomy" id="1605367"/>
    <lineage>
        <taxon>Bacteria</taxon>
        <taxon>Pseudomonadati</taxon>
        <taxon>Bacteroidota</taxon>
        <taxon>Cytophagia</taxon>
        <taxon>Cytophagales</taxon>
        <taxon>Leadbetterellaceae</taxon>
        <taxon>Jiulongibacter</taxon>
    </lineage>
</organism>
<dbReference type="SUPFAM" id="SSF53649">
    <property type="entry name" value="Alkaline phosphatase-like"/>
    <property type="match status" value="1"/>
</dbReference>
<proteinExistence type="predicted"/>
<protein>
    <recommendedName>
        <fullName evidence="3">Metalloenzyme domain-containing protein</fullName>
    </recommendedName>
</protein>
<gene>
    <name evidence="1" type="ORF">AFM12_03615</name>
</gene>
<evidence type="ECO:0000313" key="2">
    <source>
        <dbReference type="Proteomes" id="UP000050454"/>
    </source>
</evidence>
<comment type="caution">
    <text evidence="1">The sequence shown here is derived from an EMBL/GenBank/DDBJ whole genome shotgun (WGS) entry which is preliminary data.</text>
</comment>
<dbReference type="EMBL" id="LGTQ01000005">
    <property type="protein sequence ID" value="KPM49687.1"/>
    <property type="molecule type" value="Genomic_DNA"/>
</dbReference>
<dbReference type="Proteomes" id="UP000050454">
    <property type="component" value="Unassembled WGS sequence"/>
</dbReference>
<dbReference type="Gene3D" id="3.40.720.10">
    <property type="entry name" value="Alkaline Phosphatase, subunit A"/>
    <property type="match status" value="1"/>
</dbReference>
<keyword evidence="2" id="KW-1185">Reference proteome</keyword>
<dbReference type="STRING" id="1605367.AFM12_03615"/>
<evidence type="ECO:0000313" key="1">
    <source>
        <dbReference type="EMBL" id="KPM49687.1"/>
    </source>
</evidence>
<dbReference type="InterPro" id="IPR017850">
    <property type="entry name" value="Alkaline_phosphatase_core_sf"/>
</dbReference>
<name>A0A0P7BR23_9BACT</name>
<evidence type="ECO:0008006" key="3">
    <source>
        <dbReference type="Google" id="ProtNLM"/>
    </source>
</evidence>
<dbReference type="AlphaFoldDB" id="A0A0P7BR23"/>
<accession>A0A0P7BR23</accession>
<sequence>MGVQAQNSENLVLITLDGFRWQELFRGASEELILTEPENEKASSEKFRYREKLMPFMWGVIASEGFIAGNQDCGSIVRVQNRFGFSYPGYNELLTGKRDLRIHSNRKKWNPNRNVLEVINSEEQYKGKVSVHSTWDAMPYIINAKRSKIKVYSSQQDEHKRKERKGLFTNDSLTYVSALASLKKNESKVVYISFDATDEKAHRAEYGNYLEAANRIDTYIESLWVYCQSDSNYKDKTTFLITTDHGRGYSKKWSEHGLLVSGSKNIWLAGIGPAVIKAGEMENEKPIYQNQIAAALLNVLGIKKKLPKTAGKSPKRLLSAR</sequence>
<reference evidence="1 2" key="1">
    <citation type="submission" date="2015-07" db="EMBL/GenBank/DDBJ databases">
        <title>The draft genome sequence of Leadbetterella sp. JN14-9.</title>
        <authorList>
            <person name="Liu Y."/>
            <person name="Du J."/>
            <person name="Shao Z."/>
        </authorList>
    </citation>
    <scope>NUCLEOTIDE SEQUENCE [LARGE SCALE GENOMIC DNA]</scope>
    <source>
        <strain evidence="1 2">JN14-9</strain>
    </source>
</reference>